<comment type="caution">
    <text evidence="1">The sequence shown here is derived from an EMBL/GenBank/DDBJ whole genome shotgun (WGS) entry which is preliminary data.</text>
</comment>
<organism evidence="1 2">
    <name type="scientific">Aduncisulcus paluster</name>
    <dbReference type="NCBI Taxonomy" id="2918883"/>
    <lineage>
        <taxon>Eukaryota</taxon>
        <taxon>Metamonada</taxon>
        <taxon>Carpediemonas-like organisms</taxon>
        <taxon>Aduncisulcus</taxon>
    </lineage>
</organism>
<keyword evidence="2" id="KW-1185">Reference proteome</keyword>
<gene>
    <name evidence="1" type="ORF">ADUPG1_006153</name>
</gene>
<name>A0ABQ5KH21_9EUKA</name>
<sequence>MLGFDVKKEHFNEYSNFIKDIALPSCYLIKEALDPHEIELDIDEIIESQQILGKMSDTFESVVGKAPSQVAGQIFQTKEHLKGRKTSIKSRQHLIDYVSTFPAPTCRVVSAIQDIQSSLDKFRPLIKSIGSNLQKITVSKTLEQYPELFSKMHQKCGIAAERASLLMKLSESQGDLSIMSDDEFITFVKDVVE</sequence>
<proteinExistence type="predicted"/>
<evidence type="ECO:0000313" key="2">
    <source>
        <dbReference type="Proteomes" id="UP001057375"/>
    </source>
</evidence>
<protein>
    <submittedName>
        <fullName evidence="1">Uncharacterized protein</fullName>
    </submittedName>
</protein>
<reference evidence="1" key="1">
    <citation type="submission" date="2022-03" db="EMBL/GenBank/DDBJ databases">
        <title>Draft genome sequence of Aduncisulcus paluster, a free-living microaerophilic Fornicata.</title>
        <authorList>
            <person name="Yuyama I."/>
            <person name="Kume K."/>
            <person name="Tamura T."/>
            <person name="Inagaki Y."/>
            <person name="Hashimoto T."/>
        </authorList>
    </citation>
    <scope>NUCLEOTIDE SEQUENCE</scope>
    <source>
        <strain evidence="1">NY0171</strain>
    </source>
</reference>
<dbReference type="Proteomes" id="UP001057375">
    <property type="component" value="Unassembled WGS sequence"/>
</dbReference>
<accession>A0ABQ5KH21</accession>
<evidence type="ECO:0000313" key="1">
    <source>
        <dbReference type="EMBL" id="GKT31804.1"/>
    </source>
</evidence>
<dbReference type="EMBL" id="BQXS01009744">
    <property type="protein sequence ID" value="GKT31804.1"/>
    <property type="molecule type" value="Genomic_DNA"/>
</dbReference>